<accession>A0A2T7UFQ1</accession>
<dbReference type="EMBL" id="LFYT02000005">
    <property type="protein sequence ID" value="PVE43530.1"/>
    <property type="molecule type" value="Genomic_DNA"/>
</dbReference>
<dbReference type="RefSeq" id="WP_053170001.1">
    <property type="nucleotide sequence ID" value="NZ_LFYT02000005.1"/>
</dbReference>
<evidence type="ECO:0008006" key="3">
    <source>
        <dbReference type="Google" id="ProtNLM"/>
    </source>
</evidence>
<gene>
    <name evidence="1" type="ORF">H663_005900</name>
</gene>
<sequence length="342" mass="37623">MPASTLLTRKQLPLLRGVSRSFYLTIRLLPPALQGPIAVGYLLARATDTVADTTAQPAAERLALLSGLAQEIQSPAGSLQALQSLLNQFARHQTDPHERALMQALPDCLPLLHALAPDDQASVRWVLGHITRGQVLDVQRFGQGPAALATEFELDDYTWLVAGCVGEFWTELCERHLPGFATQSADAMRLAGRAYGMGLQRLNILRDAGADLAAGRCYLPAARLTPLGLSPEQLRQATHSCDAAALQLLAPLWGEYLQQTHTQLSEGLHYSQCLNSRRLRLASALPALIGARTVALLRQTGPQALTQRVKMPRHEMRALLWRLLWRLASPHALDREFQRLSQ</sequence>
<dbReference type="InterPro" id="IPR002060">
    <property type="entry name" value="Squ/phyt_synthse"/>
</dbReference>
<name>A0A2T7UFQ1_9BURK</name>
<evidence type="ECO:0000313" key="1">
    <source>
        <dbReference type="EMBL" id="PVE43530.1"/>
    </source>
</evidence>
<dbReference type="AlphaFoldDB" id="A0A2T7UFQ1"/>
<organism evidence="1 2">
    <name type="scientific">Limnohabitans planktonicus II-D5</name>
    <dbReference type="NCBI Taxonomy" id="1293045"/>
    <lineage>
        <taxon>Bacteria</taxon>
        <taxon>Pseudomonadati</taxon>
        <taxon>Pseudomonadota</taxon>
        <taxon>Betaproteobacteria</taxon>
        <taxon>Burkholderiales</taxon>
        <taxon>Comamonadaceae</taxon>
        <taxon>Limnohabitans</taxon>
    </lineage>
</organism>
<protein>
    <recommendedName>
        <fullName evidence="3">Farnesyl-diphosphate farnesyltransferase</fullName>
    </recommendedName>
</protein>
<comment type="caution">
    <text evidence="1">The sequence shown here is derived from an EMBL/GenBank/DDBJ whole genome shotgun (WGS) entry which is preliminary data.</text>
</comment>
<dbReference type="InterPro" id="IPR008949">
    <property type="entry name" value="Isoprenoid_synthase_dom_sf"/>
</dbReference>
<keyword evidence="2" id="KW-1185">Reference proteome</keyword>
<dbReference type="PANTHER" id="PTHR11626:SF2">
    <property type="entry name" value="SQUALENE SYNTHASE"/>
    <property type="match status" value="1"/>
</dbReference>
<dbReference type="SFLD" id="SFLDG01018">
    <property type="entry name" value="Squalene/Phytoene_Synthase_Lik"/>
    <property type="match status" value="1"/>
</dbReference>
<dbReference type="SFLD" id="SFLDS00005">
    <property type="entry name" value="Isoprenoid_Synthase_Type_I"/>
    <property type="match status" value="1"/>
</dbReference>
<dbReference type="GO" id="GO:0045338">
    <property type="term" value="P:farnesyl diphosphate metabolic process"/>
    <property type="evidence" value="ECO:0007669"/>
    <property type="project" value="InterPro"/>
</dbReference>
<dbReference type="STRING" id="1293045.H663_03845"/>
<evidence type="ECO:0000313" key="2">
    <source>
        <dbReference type="Proteomes" id="UP000037507"/>
    </source>
</evidence>
<dbReference type="PANTHER" id="PTHR11626">
    <property type="entry name" value="FARNESYL-DIPHOSPHATE FARNESYLTRANSFERASE"/>
    <property type="match status" value="1"/>
</dbReference>
<dbReference type="Pfam" id="PF00494">
    <property type="entry name" value="SQS_PSY"/>
    <property type="match status" value="1"/>
</dbReference>
<dbReference type="Proteomes" id="UP000037507">
    <property type="component" value="Unassembled WGS sequence"/>
</dbReference>
<dbReference type="Gene3D" id="1.10.600.10">
    <property type="entry name" value="Farnesyl Diphosphate Synthase"/>
    <property type="match status" value="1"/>
</dbReference>
<dbReference type="SUPFAM" id="SSF48576">
    <property type="entry name" value="Terpenoid synthases"/>
    <property type="match status" value="1"/>
</dbReference>
<reference evidence="1" key="1">
    <citation type="submission" date="2017-04" db="EMBL/GenBank/DDBJ databases">
        <title>Unexpected and diverse lifestyles within the genus Limnohabitans.</title>
        <authorList>
            <person name="Kasalicky V."/>
            <person name="Mehrshad M."/>
            <person name="Andrei S.-A."/>
            <person name="Salcher M."/>
            <person name="Kratochvilova H."/>
            <person name="Simek K."/>
            <person name="Ghai R."/>
        </authorList>
    </citation>
    <scope>NUCLEOTIDE SEQUENCE [LARGE SCALE GENOMIC DNA]</scope>
    <source>
        <strain evidence="1">II-D5</strain>
    </source>
</reference>
<proteinExistence type="predicted"/>
<dbReference type="InterPro" id="IPR044844">
    <property type="entry name" value="Trans_IPPS_euk-type"/>
</dbReference>
<dbReference type="GO" id="GO:0051996">
    <property type="term" value="F:squalene synthase [NAD(P)H] activity"/>
    <property type="evidence" value="ECO:0007669"/>
    <property type="project" value="InterPro"/>
</dbReference>
<dbReference type="OrthoDB" id="9807580at2"/>